<dbReference type="VEuPathDB" id="FungiDB:PV07_02781"/>
<feature type="region of interest" description="Disordered" evidence="1">
    <location>
        <begin position="314"/>
        <end position="338"/>
    </location>
</feature>
<dbReference type="HOGENOM" id="CLU_016094_0_0_1"/>
<evidence type="ECO:0000313" key="2">
    <source>
        <dbReference type="EMBL" id="KIW31100.1"/>
    </source>
</evidence>
<dbReference type="RefSeq" id="XP_016251316.1">
    <property type="nucleotide sequence ID" value="XM_016389414.1"/>
</dbReference>
<feature type="compositionally biased region" description="Low complexity" evidence="1">
    <location>
        <begin position="163"/>
        <end position="204"/>
    </location>
</feature>
<evidence type="ECO:0008006" key="4">
    <source>
        <dbReference type="Google" id="ProtNLM"/>
    </source>
</evidence>
<name>A0A0D2CM23_9EURO</name>
<evidence type="ECO:0000256" key="1">
    <source>
        <dbReference type="SAM" id="MobiDB-lite"/>
    </source>
</evidence>
<reference evidence="2 3" key="1">
    <citation type="submission" date="2015-01" db="EMBL/GenBank/DDBJ databases">
        <title>The Genome Sequence of Cladophialophora immunda CBS83496.</title>
        <authorList>
            <consortium name="The Broad Institute Genomics Platform"/>
            <person name="Cuomo C."/>
            <person name="de Hoog S."/>
            <person name="Gorbushina A."/>
            <person name="Stielow B."/>
            <person name="Teixiera M."/>
            <person name="Abouelleil A."/>
            <person name="Chapman S.B."/>
            <person name="Priest M."/>
            <person name="Young S.K."/>
            <person name="Wortman J."/>
            <person name="Nusbaum C."/>
            <person name="Birren B."/>
        </authorList>
    </citation>
    <scope>NUCLEOTIDE SEQUENCE [LARGE SCALE GENOMIC DNA]</scope>
    <source>
        <strain evidence="2 3">CBS 83496</strain>
    </source>
</reference>
<feature type="compositionally biased region" description="Basic and acidic residues" evidence="1">
    <location>
        <begin position="249"/>
        <end position="262"/>
    </location>
</feature>
<dbReference type="PANTHER" id="PTHR40625">
    <property type="entry name" value="GTP-BINDING PROTEIN ESDC-RELATED"/>
    <property type="match status" value="1"/>
</dbReference>
<organism evidence="2 3">
    <name type="scientific">Cladophialophora immunda</name>
    <dbReference type="NCBI Taxonomy" id="569365"/>
    <lineage>
        <taxon>Eukaryota</taxon>
        <taxon>Fungi</taxon>
        <taxon>Dikarya</taxon>
        <taxon>Ascomycota</taxon>
        <taxon>Pezizomycotina</taxon>
        <taxon>Eurotiomycetes</taxon>
        <taxon>Chaetothyriomycetidae</taxon>
        <taxon>Chaetothyriales</taxon>
        <taxon>Herpotrichiellaceae</taxon>
        <taxon>Cladophialophora</taxon>
    </lineage>
</organism>
<feature type="region of interest" description="Disordered" evidence="1">
    <location>
        <begin position="242"/>
        <end position="298"/>
    </location>
</feature>
<feature type="compositionally biased region" description="Low complexity" evidence="1">
    <location>
        <begin position="120"/>
        <end position="135"/>
    </location>
</feature>
<feature type="region of interest" description="Disordered" evidence="1">
    <location>
        <begin position="405"/>
        <end position="428"/>
    </location>
</feature>
<proteinExistence type="predicted"/>
<dbReference type="PANTHER" id="PTHR40625:SF1">
    <property type="entry name" value="AMP-ACTIVATED PROTEIN KINASE GLYCOGEN-BINDING DOMAIN-CONTAINING PROTEIN"/>
    <property type="match status" value="1"/>
</dbReference>
<gene>
    <name evidence="2" type="ORF">PV07_02781</name>
</gene>
<keyword evidence="3" id="KW-1185">Reference proteome</keyword>
<feature type="region of interest" description="Disordered" evidence="1">
    <location>
        <begin position="120"/>
        <end position="227"/>
    </location>
</feature>
<accession>A0A0D2CM23</accession>
<dbReference type="OrthoDB" id="5422351at2759"/>
<dbReference type="Proteomes" id="UP000054466">
    <property type="component" value="Unassembled WGS sequence"/>
</dbReference>
<dbReference type="AlphaFoldDB" id="A0A0D2CM23"/>
<dbReference type="GeneID" id="27341975"/>
<feature type="compositionally biased region" description="Polar residues" evidence="1">
    <location>
        <begin position="218"/>
        <end position="227"/>
    </location>
</feature>
<protein>
    <recommendedName>
        <fullName evidence="4">AMP-activated protein kinase glycogen-binding domain-containing protein</fullName>
    </recommendedName>
</protein>
<dbReference type="EMBL" id="KN847041">
    <property type="protein sequence ID" value="KIW31100.1"/>
    <property type="molecule type" value="Genomic_DNA"/>
</dbReference>
<sequence>MAPTTLVTFLVRSPPSTRSVHLYGSWDNFTTPYPMQRDTRTGPEHWSGCHSFSNIICDGDATANGTPRQGGLKMGGTYWYYYKLDDDIEFHNSAEPSTTSCPMLPGQLVNVLNVPFALTSSSRSRNDSVSSTSSDYRTMNPTDKFLNPRPVPAKPSLPRLRTSPTLLQQPWSSSSSPASASSLPSRRGRSTSTTTPSQPSSASTYKVVRMKPAVEAPSRSTSRGSNRSVGIIGAIRALTSPLLASPETTTDRGRSLSDDSASRGRSKGMSERSITPKKTAFGRAASIPELDDNTISESPGELVLRRQINGAEPFGPLPTSSFAYHRHQRSLSREPSPLRSSLQADVSLSIGTFDEPTVPYQPLATLKEVSSATNTPVWPLTAVKVEGNKEDSDLRAALDLEKRLPTLPNTPSSAYPPSVVDESCTHDESHDTANLNSHFSCTTVETESYTDSFLHDQSRFSDWTDGTHKFSPQSELSSSILDFEPISPLPEAFLGFPDDNPITVEIQTPPQDFSITNTSTLPKQDGLPSAFSFSTVSSVTSSTAPTSRVDPDSTKGAHFSWTSFQHYSLPSEDIGPVHMHKPATLANPDAPLVVGENHRAGVYQPQMSSYDESTIPHSTSMQQLLTELSYLGGMIQQH</sequence>
<evidence type="ECO:0000313" key="3">
    <source>
        <dbReference type="Proteomes" id="UP000054466"/>
    </source>
</evidence>
<dbReference type="STRING" id="569365.A0A0D2CM23"/>